<dbReference type="EMBL" id="AP025637">
    <property type="protein sequence ID" value="BDG72878.1"/>
    <property type="molecule type" value="Genomic_DNA"/>
</dbReference>
<accession>A0ABM7Y444</accession>
<protein>
    <submittedName>
        <fullName evidence="3">Uncharacterized protein</fullName>
    </submittedName>
</protein>
<feature type="region of interest" description="Disordered" evidence="1">
    <location>
        <begin position="147"/>
        <end position="170"/>
    </location>
</feature>
<sequence length="170" mass="18422">MTKTRTFLAALCGIAIAGPALANTCLRPEERAVFELRALRSYLMVSALQCQKGESYNQFVRRFGGDLTAADRAAQAHFTRVHGGQGRTRLDVYNTTMANEHSEDAIRSGSFFCRDADPLFQRVLATPAPQLAALAAERNIPQTYGDDCGATPAAAARPARTAARSSTTRR</sequence>
<feature type="signal peptide" evidence="2">
    <location>
        <begin position="1"/>
        <end position="22"/>
    </location>
</feature>
<evidence type="ECO:0000256" key="1">
    <source>
        <dbReference type="SAM" id="MobiDB-lite"/>
    </source>
</evidence>
<keyword evidence="2" id="KW-0732">Signal</keyword>
<feature type="compositionally biased region" description="Low complexity" evidence="1">
    <location>
        <begin position="150"/>
        <end position="170"/>
    </location>
</feature>
<evidence type="ECO:0000256" key="2">
    <source>
        <dbReference type="SAM" id="SignalP"/>
    </source>
</evidence>
<reference evidence="3 4" key="1">
    <citation type="journal article" date="2016" name="Microbes Environ.">
        <title>Phylogenetically diverse aerobic anoxygenic phototrophic bacteria isolated from epilithic biofilms in Tama river, Japan.</title>
        <authorList>
            <person name="Hirose S."/>
            <person name="Matsuura K."/>
            <person name="Haruta S."/>
        </authorList>
    </citation>
    <scope>NUCLEOTIDE SEQUENCE [LARGE SCALE GENOMIC DNA]</scope>
    <source>
        <strain evidence="3 4">S08</strain>
    </source>
</reference>
<evidence type="ECO:0000313" key="3">
    <source>
        <dbReference type="EMBL" id="BDG72878.1"/>
    </source>
</evidence>
<dbReference type="RefSeq" id="WP_244407062.1">
    <property type="nucleotide sequence ID" value="NZ_AP025637.1"/>
</dbReference>
<organism evidence="3 4">
    <name type="scientific">Roseomonas fluvialis</name>
    <dbReference type="NCBI Taxonomy" id="1750527"/>
    <lineage>
        <taxon>Bacteria</taxon>
        <taxon>Pseudomonadati</taxon>
        <taxon>Pseudomonadota</taxon>
        <taxon>Alphaproteobacteria</taxon>
        <taxon>Acetobacterales</taxon>
        <taxon>Roseomonadaceae</taxon>
        <taxon>Roseomonas</taxon>
    </lineage>
</organism>
<name>A0ABM7Y444_9PROT</name>
<dbReference type="Proteomes" id="UP000831327">
    <property type="component" value="Chromosome"/>
</dbReference>
<proteinExistence type="predicted"/>
<evidence type="ECO:0000313" key="4">
    <source>
        <dbReference type="Proteomes" id="UP000831327"/>
    </source>
</evidence>
<feature type="chain" id="PRO_5045395305" evidence="2">
    <location>
        <begin position="23"/>
        <end position="170"/>
    </location>
</feature>
<keyword evidence="4" id="KW-1185">Reference proteome</keyword>
<gene>
    <name evidence="3" type="ORF">Rmf_28070</name>
</gene>